<feature type="domain" description="Peptidase A1" evidence="5">
    <location>
        <begin position="219"/>
        <end position="576"/>
    </location>
</feature>
<keyword evidence="2" id="KW-0378">Hydrolase</keyword>
<evidence type="ECO:0000259" key="5">
    <source>
        <dbReference type="PROSITE" id="PS51767"/>
    </source>
</evidence>
<feature type="transmembrane region" description="Helical" evidence="4">
    <location>
        <begin position="109"/>
        <end position="126"/>
    </location>
</feature>
<dbReference type="PRINTS" id="PR00792">
    <property type="entry name" value="PEPSIN"/>
</dbReference>
<evidence type="ECO:0000256" key="1">
    <source>
        <dbReference type="ARBA" id="ARBA00007447"/>
    </source>
</evidence>
<keyword evidence="4" id="KW-0812">Transmembrane</keyword>
<dbReference type="SUPFAM" id="SSF50630">
    <property type="entry name" value="Acid proteases"/>
    <property type="match status" value="1"/>
</dbReference>
<dbReference type="InterPro" id="IPR001461">
    <property type="entry name" value="Aspartic_peptidase_A1"/>
</dbReference>
<evidence type="ECO:0000313" key="6">
    <source>
        <dbReference type="EMBL" id="MED6195680.1"/>
    </source>
</evidence>
<sequence length="598" mass="66078">MDSDDQSPQIKGVVIISLPPPDNPSLGKTITAFTYCEPPSQSQSQSSSLQPQPQPQQQQILHNNSQSSGHHDSNNRNPRGFHSNPSSSSSSPELQFSFRRLFFGTPTKIFTFFGVLLFALFLYGSFSSDTLQELRGLRNNDDNDDSPNSFLFPLFPKIGVRGQKDLRLKVGNFVDTQKQNIVVTQTKADLRLKAGDTGSSSSSSSVFPISGNIFPDGLYYTYLQVGNPPKRYFLDVDTGSDLTWIQCDAPCRSCAKGAHVPYKPIRSNIVPSVDSICFEVQKNQRNEYQGSLQPQCDYEIQYADHSSSLGVLIRDDVHLLTTNGSKAKLNFVFGCGYDQDGSLLNTLAKTDGIMGLSRAKVSLPFQLASKGLIKNVVGHCLSNDGVGGGYMFLGDDFVPYWGMTWAPMANTYNTDLYQAKILGMNYGYRPLSFDGNSKVGKVIFDSGSSYTYFPKDAYLDLVASLEEVSGMGLVQDESDMTLPICWQANFPITSAKDVKNAFNTLSLRFGSKWWILSTVFQIPPEGYLIISKKGNVCLAILDGSNVHDGSTIILGDISLRGYLVVYDNVNKKIGWERAECGMPRRIRKNHNLLTDSML</sequence>
<accession>A0ABU6XFT2</accession>
<comment type="caution">
    <text evidence="6">The sequence shown here is derived from an EMBL/GenBank/DDBJ whole genome shotgun (WGS) entry which is preliminary data.</text>
</comment>
<gene>
    <name evidence="6" type="ORF">PIB30_040276</name>
</gene>
<organism evidence="6 7">
    <name type="scientific">Stylosanthes scabra</name>
    <dbReference type="NCBI Taxonomy" id="79078"/>
    <lineage>
        <taxon>Eukaryota</taxon>
        <taxon>Viridiplantae</taxon>
        <taxon>Streptophyta</taxon>
        <taxon>Embryophyta</taxon>
        <taxon>Tracheophyta</taxon>
        <taxon>Spermatophyta</taxon>
        <taxon>Magnoliopsida</taxon>
        <taxon>eudicotyledons</taxon>
        <taxon>Gunneridae</taxon>
        <taxon>Pentapetalae</taxon>
        <taxon>rosids</taxon>
        <taxon>fabids</taxon>
        <taxon>Fabales</taxon>
        <taxon>Fabaceae</taxon>
        <taxon>Papilionoideae</taxon>
        <taxon>50 kb inversion clade</taxon>
        <taxon>dalbergioids sensu lato</taxon>
        <taxon>Dalbergieae</taxon>
        <taxon>Pterocarpus clade</taxon>
        <taxon>Stylosanthes</taxon>
    </lineage>
</organism>
<dbReference type="EMBL" id="JASCZI010211665">
    <property type="protein sequence ID" value="MED6195680.1"/>
    <property type="molecule type" value="Genomic_DNA"/>
</dbReference>
<evidence type="ECO:0000256" key="3">
    <source>
        <dbReference type="SAM" id="MobiDB-lite"/>
    </source>
</evidence>
<dbReference type="PROSITE" id="PS00141">
    <property type="entry name" value="ASP_PROTEASE"/>
    <property type="match status" value="1"/>
</dbReference>
<dbReference type="PROSITE" id="PS51767">
    <property type="entry name" value="PEPTIDASE_A1"/>
    <property type="match status" value="1"/>
</dbReference>
<dbReference type="InterPro" id="IPR001969">
    <property type="entry name" value="Aspartic_peptidase_AS"/>
</dbReference>
<comment type="similarity">
    <text evidence="1 2">Belongs to the peptidase A1 family.</text>
</comment>
<feature type="compositionally biased region" description="Low complexity" evidence="3">
    <location>
        <begin position="38"/>
        <end position="68"/>
    </location>
</feature>
<dbReference type="InterPro" id="IPR021109">
    <property type="entry name" value="Peptidase_aspartic_dom_sf"/>
</dbReference>
<dbReference type="PANTHER" id="PTHR13683:SF316">
    <property type="entry name" value="ASPARTYL PROTEASE APCB1"/>
    <property type="match status" value="1"/>
</dbReference>
<evidence type="ECO:0000256" key="4">
    <source>
        <dbReference type="SAM" id="Phobius"/>
    </source>
</evidence>
<feature type="region of interest" description="Disordered" evidence="3">
    <location>
        <begin position="1"/>
        <end position="90"/>
    </location>
</feature>
<keyword evidence="7" id="KW-1185">Reference proteome</keyword>
<evidence type="ECO:0000256" key="2">
    <source>
        <dbReference type="RuleBase" id="RU000454"/>
    </source>
</evidence>
<name>A0ABU6XFT2_9FABA</name>
<dbReference type="PANTHER" id="PTHR13683">
    <property type="entry name" value="ASPARTYL PROTEASES"/>
    <property type="match status" value="1"/>
</dbReference>
<dbReference type="Gene3D" id="2.40.70.10">
    <property type="entry name" value="Acid Proteases"/>
    <property type="match status" value="2"/>
</dbReference>
<dbReference type="InterPro" id="IPR032799">
    <property type="entry name" value="TAXi_C"/>
</dbReference>
<reference evidence="6 7" key="1">
    <citation type="journal article" date="2023" name="Plants (Basel)">
        <title>Bridging the Gap: Combining Genomics and Transcriptomics Approaches to Understand Stylosanthes scabra, an Orphan Legume from the Brazilian Caatinga.</title>
        <authorList>
            <person name="Ferreira-Neto J.R.C."/>
            <person name="da Silva M.D."/>
            <person name="Binneck E."/>
            <person name="de Melo N.F."/>
            <person name="da Silva R.H."/>
            <person name="de Melo A.L.T.M."/>
            <person name="Pandolfi V."/>
            <person name="Bustamante F.O."/>
            <person name="Brasileiro-Vidal A.C."/>
            <person name="Benko-Iseppon A.M."/>
        </authorList>
    </citation>
    <scope>NUCLEOTIDE SEQUENCE [LARGE SCALE GENOMIC DNA]</scope>
    <source>
        <tissue evidence="6">Leaves</tissue>
    </source>
</reference>
<proteinExistence type="inferred from homology"/>
<dbReference type="InterPro" id="IPR033121">
    <property type="entry name" value="PEPTIDASE_A1"/>
</dbReference>
<keyword evidence="2" id="KW-0645">Protease</keyword>
<dbReference type="InterPro" id="IPR032861">
    <property type="entry name" value="TAXi_N"/>
</dbReference>
<dbReference type="Proteomes" id="UP001341840">
    <property type="component" value="Unassembled WGS sequence"/>
</dbReference>
<keyword evidence="2" id="KW-0064">Aspartyl protease</keyword>
<protein>
    <recommendedName>
        <fullName evidence="5">Peptidase A1 domain-containing protein</fullName>
    </recommendedName>
</protein>
<dbReference type="Pfam" id="PF14543">
    <property type="entry name" value="TAXi_N"/>
    <property type="match status" value="1"/>
</dbReference>
<keyword evidence="4" id="KW-0472">Membrane</keyword>
<keyword evidence="4" id="KW-1133">Transmembrane helix</keyword>
<dbReference type="Pfam" id="PF14541">
    <property type="entry name" value="TAXi_C"/>
    <property type="match status" value="1"/>
</dbReference>
<evidence type="ECO:0000313" key="7">
    <source>
        <dbReference type="Proteomes" id="UP001341840"/>
    </source>
</evidence>